<dbReference type="STRING" id="897.B2D07_01645"/>
<evidence type="ECO:0000256" key="3">
    <source>
        <dbReference type="ARBA" id="ARBA00023239"/>
    </source>
</evidence>
<evidence type="ECO:0000256" key="4">
    <source>
        <dbReference type="PIRNR" id="PIRNR006181"/>
    </source>
</evidence>
<dbReference type="SUPFAM" id="SSF55826">
    <property type="entry name" value="YbaK/ProRS associated domain"/>
    <property type="match status" value="1"/>
</dbReference>
<dbReference type="PANTHER" id="PTHR30411:SF0">
    <property type="entry name" value="CYS-TRNA(PRO)_CYS-TRNA(CYS) DEACYLASE YBAK"/>
    <property type="match status" value="1"/>
</dbReference>
<protein>
    <recommendedName>
        <fullName evidence="4">Cys-tRNA(Pro)/Cys-tRNA(Cys) deacylase</fullName>
        <ecNumber evidence="4">4.2.-.-</ecNumber>
    </recommendedName>
</protein>
<evidence type="ECO:0000259" key="5">
    <source>
        <dbReference type="Pfam" id="PF04073"/>
    </source>
</evidence>
<proteinExistence type="inferred from homology"/>
<dbReference type="RefSeq" id="WP_020878400.1">
    <property type="nucleotide sequence ID" value="NZ_ATHJ01000115.1"/>
</dbReference>
<dbReference type="PATRIC" id="fig|1121405.3.peg.3805"/>
<dbReference type="GO" id="GO:0016829">
    <property type="term" value="F:lyase activity"/>
    <property type="evidence" value="ECO:0007669"/>
    <property type="project" value="UniProtKB-KW"/>
</dbReference>
<dbReference type="Proteomes" id="UP000014977">
    <property type="component" value="Unassembled WGS sequence"/>
</dbReference>
<evidence type="ECO:0000313" key="7">
    <source>
        <dbReference type="Proteomes" id="UP000014977"/>
    </source>
</evidence>
<feature type="domain" description="YbaK/aminoacyl-tRNA synthetase-associated" evidence="5">
    <location>
        <begin position="31"/>
        <end position="147"/>
    </location>
</feature>
<name>S7TCT2_DESML</name>
<dbReference type="Gene3D" id="3.90.960.10">
    <property type="entry name" value="YbaK/aminoacyl-tRNA synthetase-associated domain"/>
    <property type="match status" value="1"/>
</dbReference>
<dbReference type="PIRSF" id="PIRSF006181">
    <property type="entry name" value="EbsC_YbaK"/>
    <property type="match status" value="1"/>
</dbReference>
<keyword evidence="3 4" id="KW-0456">Lyase</keyword>
<dbReference type="NCBIfam" id="TIGR00011">
    <property type="entry name" value="YbaK_EbsC"/>
    <property type="match status" value="1"/>
</dbReference>
<sequence length="162" mass="16950">MTPAINILKKHKIPHTVHAYVHAADTDAYGREAAKALGVPPERMFKTLVVSLQGGKHPLATAMVPVSGRLDLKAVAAAAGAKKAAMADPAAAERATGYVVGGISPLGQKKRLPIFIDASAAAFETIFFSAGKRGLQIELAPGDLIRLCRAETVDLRRSDTAG</sequence>
<accession>S7TCT2</accession>
<dbReference type="GO" id="GO:0002161">
    <property type="term" value="F:aminoacyl-tRNA deacylase activity"/>
    <property type="evidence" value="ECO:0007669"/>
    <property type="project" value="InterPro"/>
</dbReference>
<dbReference type="PANTHER" id="PTHR30411">
    <property type="entry name" value="CYTOPLASMIC PROTEIN"/>
    <property type="match status" value="1"/>
</dbReference>
<dbReference type="EMBL" id="ATHJ01000115">
    <property type="protein sequence ID" value="EPR34471.1"/>
    <property type="molecule type" value="Genomic_DNA"/>
</dbReference>
<dbReference type="InterPro" id="IPR004369">
    <property type="entry name" value="Prolyl-tRNA_editing_YbaK/EbsC"/>
</dbReference>
<organism evidence="6 7">
    <name type="scientific">Desulfococcus multivorans DSM 2059</name>
    <dbReference type="NCBI Taxonomy" id="1121405"/>
    <lineage>
        <taxon>Bacteria</taxon>
        <taxon>Pseudomonadati</taxon>
        <taxon>Thermodesulfobacteriota</taxon>
        <taxon>Desulfobacteria</taxon>
        <taxon>Desulfobacterales</taxon>
        <taxon>Desulfococcaceae</taxon>
        <taxon>Desulfococcus</taxon>
    </lineage>
</organism>
<dbReference type="Pfam" id="PF04073">
    <property type="entry name" value="tRNA_edit"/>
    <property type="match status" value="1"/>
</dbReference>
<dbReference type="InterPro" id="IPR007214">
    <property type="entry name" value="YbaK/aa-tRNA-synth-assoc-dom"/>
</dbReference>
<dbReference type="eggNOG" id="COG2606">
    <property type="taxonomic scope" value="Bacteria"/>
</dbReference>
<keyword evidence="2 4" id="KW-0648">Protein biosynthesis</keyword>
<comment type="similarity">
    <text evidence="1 4">Belongs to the prolyl-tRNA editing family. YbaK/EbsC subfamily.</text>
</comment>
<gene>
    <name evidence="6" type="ORF">dsmv_3310</name>
</gene>
<dbReference type="OrthoDB" id="9809296at2"/>
<evidence type="ECO:0000256" key="1">
    <source>
        <dbReference type="ARBA" id="ARBA00009798"/>
    </source>
</evidence>
<keyword evidence="7" id="KW-1185">Reference proteome</keyword>
<dbReference type="CDD" id="cd00002">
    <property type="entry name" value="YbaK_deacylase"/>
    <property type="match status" value="1"/>
</dbReference>
<dbReference type="AlphaFoldDB" id="S7TCT2"/>
<dbReference type="InterPro" id="IPR036754">
    <property type="entry name" value="YbaK/aa-tRNA-synt-asso_dom_sf"/>
</dbReference>
<evidence type="ECO:0000256" key="2">
    <source>
        <dbReference type="ARBA" id="ARBA00022917"/>
    </source>
</evidence>
<reference evidence="6 7" key="1">
    <citation type="journal article" date="2013" name="Genome Announc.">
        <title>Draft genome sequences for three mercury-methylating, sulfate-reducing bacteria.</title>
        <authorList>
            <person name="Brown S.D."/>
            <person name="Hurt R.A.Jr."/>
            <person name="Gilmour C.C."/>
            <person name="Elias D.A."/>
        </authorList>
    </citation>
    <scope>NUCLEOTIDE SEQUENCE [LARGE SCALE GENOMIC DNA]</scope>
    <source>
        <strain evidence="6 7">DSM 2059</strain>
    </source>
</reference>
<comment type="caution">
    <text evidence="6">The sequence shown here is derived from an EMBL/GenBank/DDBJ whole genome shotgun (WGS) entry which is preliminary data.</text>
</comment>
<evidence type="ECO:0000313" key="6">
    <source>
        <dbReference type="EMBL" id="EPR34471.1"/>
    </source>
</evidence>
<dbReference type="GO" id="GO:0006412">
    <property type="term" value="P:translation"/>
    <property type="evidence" value="ECO:0007669"/>
    <property type="project" value="UniProtKB-KW"/>
</dbReference>
<dbReference type="EC" id="4.2.-.-" evidence="4"/>